<protein>
    <submittedName>
        <fullName evidence="5">TetR family transcriptional regulator</fullName>
    </submittedName>
</protein>
<dbReference type="InterPro" id="IPR001647">
    <property type="entry name" value="HTH_TetR"/>
</dbReference>
<proteinExistence type="predicted"/>
<dbReference type="Pfam" id="PF00440">
    <property type="entry name" value="TetR_N"/>
    <property type="match status" value="1"/>
</dbReference>
<evidence type="ECO:0000256" key="3">
    <source>
        <dbReference type="SAM" id="Phobius"/>
    </source>
</evidence>
<evidence type="ECO:0000313" key="5">
    <source>
        <dbReference type="EMBL" id="MBO2441854.1"/>
    </source>
</evidence>
<dbReference type="RefSeq" id="WP_208270205.1">
    <property type="nucleotide sequence ID" value="NZ_BAAAGM010000127.1"/>
</dbReference>
<name>A0ABS3R6I9_9ACTN</name>
<dbReference type="Pfam" id="PF17926">
    <property type="entry name" value="TetR_C_21"/>
    <property type="match status" value="1"/>
</dbReference>
<dbReference type="InterPro" id="IPR009057">
    <property type="entry name" value="Homeodomain-like_sf"/>
</dbReference>
<dbReference type="PANTHER" id="PTHR30328:SF54">
    <property type="entry name" value="HTH-TYPE TRANSCRIPTIONAL REPRESSOR SCO4008"/>
    <property type="match status" value="1"/>
</dbReference>
<dbReference type="Proteomes" id="UP000666915">
    <property type="component" value="Unassembled WGS sequence"/>
</dbReference>
<keyword evidence="3" id="KW-0812">Transmembrane</keyword>
<comment type="caution">
    <text evidence="5">The sequence shown here is derived from an EMBL/GenBank/DDBJ whole genome shotgun (WGS) entry which is preliminary data.</text>
</comment>
<reference evidence="5 6" key="1">
    <citation type="submission" date="2021-03" db="EMBL/GenBank/DDBJ databases">
        <authorList>
            <person name="Kanchanasin P."/>
            <person name="Saeng-In P."/>
            <person name="Phongsopitanun W."/>
            <person name="Yuki M."/>
            <person name="Kudo T."/>
            <person name="Ohkuma M."/>
            <person name="Tanasupawat S."/>
        </authorList>
    </citation>
    <scope>NUCLEOTIDE SEQUENCE [LARGE SCALE GENOMIC DNA]</scope>
    <source>
        <strain evidence="5 6">L46</strain>
    </source>
</reference>
<accession>A0ABS3R6I9</accession>
<dbReference type="SUPFAM" id="SSF48498">
    <property type="entry name" value="Tetracyclin repressor-like, C-terminal domain"/>
    <property type="match status" value="1"/>
</dbReference>
<evidence type="ECO:0000313" key="6">
    <source>
        <dbReference type="Proteomes" id="UP000666915"/>
    </source>
</evidence>
<feature type="transmembrane region" description="Helical" evidence="3">
    <location>
        <begin position="143"/>
        <end position="160"/>
    </location>
</feature>
<feature type="domain" description="HTH tetR-type" evidence="4">
    <location>
        <begin position="6"/>
        <end position="66"/>
    </location>
</feature>
<dbReference type="EMBL" id="JAGEOK010000022">
    <property type="protein sequence ID" value="MBO2441854.1"/>
    <property type="molecule type" value="Genomic_DNA"/>
</dbReference>
<dbReference type="InterPro" id="IPR036271">
    <property type="entry name" value="Tet_transcr_reg_TetR-rel_C_sf"/>
</dbReference>
<dbReference type="SUPFAM" id="SSF46689">
    <property type="entry name" value="Homeodomain-like"/>
    <property type="match status" value="1"/>
</dbReference>
<dbReference type="InterPro" id="IPR050109">
    <property type="entry name" value="HTH-type_TetR-like_transc_reg"/>
</dbReference>
<keyword evidence="1 2" id="KW-0238">DNA-binding</keyword>
<dbReference type="PROSITE" id="PS50977">
    <property type="entry name" value="HTH_TETR_2"/>
    <property type="match status" value="1"/>
</dbReference>
<feature type="DNA-binding region" description="H-T-H motif" evidence="2">
    <location>
        <begin position="29"/>
        <end position="48"/>
    </location>
</feature>
<dbReference type="Gene3D" id="1.10.357.10">
    <property type="entry name" value="Tetracycline Repressor, domain 2"/>
    <property type="match status" value="1"/>
</dbReference>
<sequence>MKRTVEETRHRLRAAATAEFAEHGPDGTTVTRIAARAGVNKERLYAYFGDKDAFFDEVLTEALEELSRVVAPDGLRFDNLGEFAGRTFDYYVQHPELARLLQWEGLRGAPPVNAAARVSHYSRKVDAAARAQRDGVIDGRIDAGHLMFMIIGLAAWWFSVPQLAAMMTGAEADDPDERARRRAFVVEAAQRLSASRP</sequence>
<evidence type="ECO:0000259" key="4">
    <source>
        <dbReference type="PROSITE" id="PS50977"/>
    </source>
</evidence>
<evidence type="ECO:0000256" key="2">
    <source>
        <dbReference type="PROSITE-ProRule" id="PRU00335"/>
    </source>
</evidence>
<gene>
    <name evidence="5" type="ORF">J4557_30460</name>
</gene>
<keyword evidence="3" id="KW-0472">Membrane</keyword>
<evidence type="ECO:0000256" key="1">
    <source>
        <dbReference type="ARBA" id="ARBA00023125"/>
    </source>
</evidence>
<organism evidence="5 6">
    <name type="scientific">Actinomadura nitritigenes</name>
    <dbReference type="NCBI Taxonomy" id="134602"/>
    <lineage>
        <taxon>Bacteria</taxon>
        <taxon>Bacillati</taxon>
        <taxon>Actinomycetota</taxon>
        <taxon>Actinomycetes</taxon>
        <taxon>Streptosporangiales</taxon>
        <taxon>Thermomonosporaceae</taxon>
        <taxon>Actinomadura</taxon>
    </lineage>
</organism>
<dbReference type="InterPro" id="IPR041467">
    <property type="entry name" value="Sco4008_C"/>
</dbReference>
<keyword evidence="6" id="KW-1185">Reference proteome</keyword>
<dbReference type="PANTHER" id="PTHR30328">
    <property type="entry name" value="TRANSCRIPTIONAL REPRESSOR"/>
    <property type="match status" value="1"/>
</dbReference>
<keyword evidence="3" id="KW-1133">Transmembrane helix</keyword>